<organism evidence="1 2">
    <name type="scientific">Phocicoccus pinnipedialis</name>
    <dbReference type="NCBI Taxonomy" id="110845"/>
    <lineage>
        <taxon>Bacteria</taxon>
        <taxon>Bacillati</taxon>
        <taxon>Bacillota</taxon>
        <taxon>Bacilli</taxon>
        <taxon>Bacillales</taxon>
        <taxon>Salinicoccaceae</taxon>
        <taxon>Phocicoccus</taxon>
    </lineage>
</organism>
<sequence length="78" mass="8741">MNKFNTLVQDLQGDYSKIASYLSNPEEFLKSYDLSEAEYNALLSKDFDSLATLTSDNELAAGVMSAPWMHSQRCTVKP</sequence>
<name>A0A6V7R6U5_9BACL</name>
<evidence type="ECO:0000313" key="2">
    <source>
        <dbReference type="Proteomes" id="UP000588186"/>
    </source>
</evidence>
<reference evidence="1 2" key="1">
    <citation type="submission" date="2020-07" db="EMBL/GenBank/DDBJ databases">
        <authorList>
            <person name="Criscuolo A."/>
        </authorList>
    </citation>
    <scope>NUCLEOTIDE SEQUENCE [LARGE SCALE GENOMIC DNA]</scope>
    <source>
        <strain evidence="1">CIP107946</strain>
    </source>
</reference>
<comment type="caution">
    <text evidence="1">The sequence shown here is derived from an EMBL/GenBank/DDBJ whole genome shotgun (WGS) entry which is preliminary data.</text>
</comment>
<gene>
    <name evidence="1" type="ORF">JEOPIN946_00579</name>
</gene>
<dbReference type="Proteomes" id="UP000588186">
    <property type="component" value="Unassembled WGS sequence"/>
</dbReference>
<proteinExistence type="predicted"/>
<keyword evidence="2" id="KW-1185">Reference proteome</keyword>
<evidence type="ECO:0000313" key="1">
    <source>
        <dbReference type="EMBL" id="CAD2072602.1"/>
    </source>
</evidence>
<evidence type="ECO:0008006" key="3">
    <source>
        <dbReference type="Google" id="ProtNLM"/>
    </source>
</evidence>
<dbReference type="EMBL" id="CAJEWB010000005">
    <property type="protein sequence ID" value="CAD2072602.1"/>
    <property type="molecule type" value="Genomic_DNA"/>
</dbReference>
<dbReference type="AlphaFoldDB" id="A0A6V7R6U5"/>
<accession>A0A6V7R6U5</accession>
<dbReference type="RefSeq" id="WP_186076694.1">
    <property type="nucleotide sequence ID" value="NZ_CAJEWB010000005.1"/>
</dbReference>
<protein>
    <recommendedName>
        <fullName evidence="3">Extradiol ring-cleavage dioxygenase LigAB LigA subunit domain-containing protein</fullName>
    </recommendedName>
</protein>